<dbReference type="EMBL" id="CP053452">
    <property type="protein sequence ID" value="QJW96643.1"/>
    <property type="molecule type" value="Genomic_DNA"/>
</dbReference>
<evidence type="ECO:0000313" key="1">
    <source>
        <dbReference type="EMBL" id="QJW96643.1"/>
    </source>
</evidence>
<name>A0A6M5YTJ2_9BACT</name>
<evidence type="ECO:0008006" key="3">
    <source>
        <dbReference type="Google" id="ProtNLM"/>
    </source>
</evidence>
<gene>
    <name evidence="1" type="ORF">FTUN_4200</name>
</gene>
<organism evidence="1 2">
    <name type="scientific">Frigoriglobus tundricola</name>
    <dbReference type="NCBI Taxonomy" id="2774151"/>
    <lineage>
        <taxon>Bacteria</taxon>
        <taxon>Pseudomonadati</taxon>
        <taxon>Planctomycetota</taxon>
        <taxon>Planctomycetia</taxon>
        <taxon>Gemmatales</taxon>
        <taxon>Gemmataceae</taxon>
        <taxon>Frigoriglobus</taxon>
    </lineage>
</organism>
<dbReference type="KEGG" id="ftj:FTUN_4200"/>
<dbReference type="AlphaFoldDB" id="A0A6M5YTJ2"/>
<reference evidence="2" key="1">
    <citation type="submission" date="2020-05" db="EMBL/GenBank/DDBJ databases">
        <title>Frigoriglobus tundricola gen. nov., sp. nov., a psychrotolerant cellulolytic planctomycete of the family Gemmataceae with two divergent copies of 16S rRNA gene.</title>
        <authorList>
            <person name="Kulichevskaya I.S."/>
            <person name="Ivanova A.A."/>
            <person name="Naumoff D.G."/>
            <person name="Beletsky A.V."/>
            <person name="Rijpstra W.I.C."/>
            <person name="Sinninghe Damste J.S."/>
            <person name="Mardanov A.V."/>
            <person name="Ravin N.V."/>
            <person name="Dedysh S.N."/>
        </authorList>
    </citation>
    <scope>NUCLEOTIDE SEQUENCE [LARGE SCALE GENOMIC DNA]</scope>
    <source>
        <strain evidence="2">PL17</strain>
    </source>
</reference>
<dbReference type="SUPFAM" id="SSF69304">
    <property type="entry name" value="Tricorn protease N-terminal domain"/>
    <property type="match status" value="1"/>
</dbReference>
<sequence length="631" mass="67126">MGRILRTRSGLAAVVLLVAAAGAGAGWHFLFSGRGVPESKELGRFVRAKPPVPVVFTARTEPTNLEAPAPQADGFHYPGTIPWAAREGRLRLLNTDGSVYELTWGRPLPDGGTLIDVMSPSVSLDGTRVLFAGRRAAPDAGRWRIYEVGVDGRGLKALTGGPDDPGCVAAPPLRYAGDGTRMPDADRRRLDYDDVDPTDLGPSGFAFASSRLPDLGRDHARRATQIWKWAPGAAAPAPLTANRNNDRWPVLAGGDRVLFSQWSRNREAVTADFSDVRPVSAGGSFATVPPDHWMASWAMPNGAQVGFAVKCTEPVWRPRPLFNGRVAFMTDTPDRSGRVRIAQADWGYLRAAPSSLAPGADVPSLFGGALLFGPDRDSEGHELTAGSPAPVPGGAVVFSACRVGSPSGDFGLYVVSDDWAGGAPAPQLLFDDPAFADGEPVAVYARGHTAVFREEPVATGGALALARPHSGPAGYLENLAVLAAIRSPIPRRYAPTDRPGDPRYNPVIPPPTGVTAVAFYAARRDRFDDPERPRVVGEWEKRVVAPVSPGGQLRAWVPSDPLAPLVLAGLDATGNVARWTGATKDAAGRTPTYVAYAGDHYSGVRANGYHYCNGCHTGHTFDLADVRERQK</sequence>
<dbReference type="Proteomes" id="UP000503447">
    <property type="component" value="Chromosome"/>
</dbReference>
<dbReference type="RefSeq" id="WP_171472181.1">
    <property type="nucleotide sequence ID" value="NZ_CP053452.2"/>
</dbReference>
<keyword evidence="2" id="KW-1185">Reference proteome</keyword>
<protein>
    <recommendedName>
        <fullName evidence="3">Hydrazine synthase alpha subunit middle domain-containing protein</fullName>
    </recommendedName>
</protein>
<accession>A0A6M5YTJ2</accession>
<proteinExistence type="predicted"/>
<evidence type="ECO:0000313" key="2">
    <source>
        <dbReference type="Proteomes" id="UP000503447"/>
    </source>
</evidence>